<evidence type="ECO:0000259" key="8">
    <source>
        <dbReference type="PROSITE" id="PS51266"/>
    </source>
</evidence>
<feature type="zinc finger region" description="C3H1-type" evidence="5">
    <location>
        <begin position="167"/>
        <end position="195"/>
    </location>
</feature>
<dbReference type="SUPFAM" id="SSF161219">
    <property type="entry name" value="CHY zinc finger-like"/>
    <property type="match status" value="1"/>
</dbReference>
<dbReference type="InterPro" id="IPR008913">
    <property type="entry name" value="Znf_CHY"/>
</dbReference>
<evidence type="ECO:0000313" key="9">
    <source>
        <dbReference type="Proteomes" id="UP000887569"/>
    </source>
</evidence>
<keyword evidence="2 4" id="KW-0863">Zinc-finger</keyword>
<evidence type="ECO:0000313" key="11">
    <source>
        <dbReference type="WBParaSite" id="PgR011_g135_t07"/>
    </source>
</evidence>
<dbReference type="WBParaSite" id="PgR011_g135_t06">
    <property type="protein sequence ID" value="PgR011_g135_t06"/>
    <property type="gene ID" value="PgR011_g135"/>
</dbReference>
<accession>A0A915ARJ1</accession>
<dbReference type="Proteomes" id="UP000887569">
    <property type="component" value="Unplaced"/>
</dbReference>
<evidence type="ECO:0000256" key="1">
    <source>
        <dbReference type="ARBA" id="ARBA00022723"/>
    </source>
</evidence>
<dbReference type="SMART" id="SM00356">
    <property type="entry name" value="ZnF_C3H1"/>
    <property type="match status" value="1"/>
</dbReference>
<dbReference type="SUPFAM" id="SSF90229">
    <property type="entry name" value="CCCH zinc finger"/>
    <property type="match status" value="1"/>
</dbReference>
<keyword evidence="9" id="KW-1185">Reference proteome</keyword>
<dbReference type="PROSITE" id="PS51266">
    <property type="entry name" value="ZF_CHY"/>
    <property type="match status" value="1"/>
</dbReference>
<feature type="domain" description="C3H1-type" evidence="7">
    <location>
        <begin position="167"/>
        <end position="195"/>
    </location>
</feature>
<dbReference type="Pfam" id="PF05495">
    <property type="entry name" value="zf-CHY"/>
    <property type="match status" value="1"/>
</dbReference>
<keyword evidence="1 5" id="KW-0479">Metal-binding</keyword>
<reference evidence="10 11" key="1">
    <citation type="submission" date="2022-11" db="UniProtKB">
        <authorList>
            <consortium name="WormBaseParasite"/>
        </authorList>
    </citation>
    <scope>IDENTIFICATION</scope>
</reference>
<feature type="region of interest" description="Disordered" evidence="6">
    <location>
        <begin position="745"/>
        <end position="766"/>
    </location>
</feature>
<feature type="compositionally biased region" description="Polar residues" evidence="6">
    <location>
        <begin position="406"/>
        <end position="424"/>
    </location>
</feature>
<dbReference type="AlphaFoldDB" id="A0A915ARJ1"/>
<evidence type="ECO:0000256" key="3">
    <source>
        <dbReference type="ARBA" id="ARBA00022833"/>
    </source>
</evidence>
<protein>
    <submittedName>
        <fullName evidence="10 11">Uncharacterized protein</fullName>
    </submittedName>
</protein>
<evidence type="ECO:0000256" key="4">
    <source>
        <dbReference type="PROSITE-ProRule" id="PRU00601"/>
    </source>
</evidence>
<feature type="compositionally biased region" description="Basic residues" evidence="6">
    <location>
        <begin position="747"/>
        <end position="766"/>
    </location>
</feature>
<feature type="domain" description="CHY-type" evidence="8">
    <location>
        <begin position="641"/>
        <end position="710"/>
    </location>
</feature>
<dbReference type="InterPro" id="IPR000571">
    <property type="entry name" value="Znf_CCCH"/>
</dbReference>
<dbReference type="WBParaSite" id="PgR011_g135_t07">
    <property type="protein sequence ID" value="PgR011_g135_t07"/>
    <property type="gene ID" value="PgR011_g135"/>
</dbReference>
<evidence type="ECO:0000256" key="2">
    <source>
        <dbReference type="ARBA" id="ARBA00022771"/>
    </source>
</evidence>
<feature type="region of interest" description="Disordered" evidence="6">
    <location>
        <begin position="29"/>
        <end position="59"/>
    </location>
</feature>
<evidence type="ECO:0000256" key="5">
    <source>
        <dbReference type="PROSITE-ProRule" id="PRU00723"/>
    </source>
</evidence>
<name>A0A915ARJ1_PARUN</name>
<proteinExistence type="predicted"/>
<dbReference type="InterPro" id="IPR036855">
    <property type="entry name" value="Znf_CCCH_sf"/>
</dbReference>
<dbReference type="GO" id="GO:0008270">
    <property type="term" value="F:zinc ion binding"/>
    <property type="evidence" value="ECO:0007669"/>
    <property type="project" value="UniProtKB-KW"/>
</dbReference>
<dbReference type="InterPro" id="IPR041367">
    <property type="entry name" value="Znf-CCCH_4"/>
</dbReference>
<feature type="region of interest" description="Disordered" evidence="6">
    <location>
        <begin position="386"/>
        <end position="432"/>
    </location>
</feature>
<dbReference type="PROSITE" id="PS50103">
    <property type="entry name" value="ZF_C3H1"/>
    <property type="match status" value="1"/>
</dbReference>
<evidence type="ECO:0000256" key="6">
    <source>
        <dbReference type="SAM" id="MobiDB-lite"/>
    </source>
</evidence>
<dbReference type="InterPro" id="IPR037274">
    <property type="entry name" value="Znf_CHY_sf"/>
</dbReference>
<sequence length="766" mass="86386">MADNKGVSEEVDIGDRGIEKSIAANAERISSEHSQMEHVREVRQHQDETLNERQIVAVKSDNDATPVETIKKQPYRRGSTNGAMIAQQSSSRYEYRRFRRPPKIHSDRSTIAAKNEKNPAASDDIVVDSEGSKLIEGPQNDDLSESETSTVAGKESLGDANTARSTATKRRVCKYFAAEQVCYFGDRCRFLHVRDTKLDLEKLHLTHESTIPSTGKPTQQVPFRPQILQLTKEQLGSSEQLTAYNTEVSYFKRRFRDSVVTKLEDKTTILFEYSITDPDWIFEVKSLRFSLVLPQGYPIDRGSIRVADESLPKPLIIHIDKALDNYCIARWAVFESKNTFECVGKSLIRWIDRSIFELFVVGLKKTKMIFEAESAGISLVLPSAPSNPLKESKEGEADVNDPKIPSGQNAHQEIETSGNPNEESVVTDESGGDVTEEEFRDKCRRMCGSAEELRDKFIADMEAPMTCESRTINVRVQWKDLSANIASLSAASLALSIKCAKCGAPSFMTCSSNCVVTAACKRCANGQSILMQSTLVHENSNIIARLEPKGCRPVDCVLLSSSFRFVCLNCNREATAENLGYGVAHKTWCFSCHTKCEFYISVIRFAGNFHLIAKEDETIQKMNIVKKKKPEQQIVIVEGEPLPEHGTCKHYRKSYRWLRFPCCGKLYPCDLCHDENERDHEMKFASRMVCGFCSKEQPFQKSKPCIRCSENVTRVRSSHWEGGKGCRDQTLMSRNDDRKYANSRMKTVSKKHVGQLVSKKKSTNEN</sequence>
<evidence type="ECO:0000313" key="10">
    <source>
        <dbReference type="WBParaSite" id="PgR011_g135_t06"/>
    </source>
</evidence>
<evidence type="ECO:0000259" key="7">
    <source>
        <dbReference type="PROSITE" id="PS50103"/>
    </source>
</evidence>
<keyword evidence="3 5" id="KW-0862">Zinc</keyword>
<feature type="region of interest" description="Disordered" evidence="6">
    <location>
        <begin position="102"/>
        <end position="164"/>
    </location>
</feature>
<dbReference type="Pfam" id="PF18044">
    <property type="entry name" value="zf-CCCH_4"/>
    <property type="match status" value="1"/>
</dbReference>
<feature type="compositionally biased region" description="Basic and acidic residues" evidence="6">
    <location>
        <begin position="29"/>
        <end position="51"/>
    </location>
</feature>
<dbReference type="Gene3D" id="4.10.1000.10">
    <property type="entry name" value="Zinc finger, CCCH-type"/>
    <property type="match status" value="1"/>
</dbReference>
<organism evidence="9 11">
    <name type="scientific">Parascaris univalens</name>
    <name type="common">Nematode worm</name>
    <dbReference type="NCBI Taxonomy" id="6257"/>
    <lineage>
        <taxon>Eukaryota</taxon>
        <taxon>Metazoa</taxon>
        <taxon>Ecdysozoa</taxon>
        <taxon>Nematoda</taxon>
        <taxon>Chromadorea</taxon>
        <taxon>Rhabditida</taxon>
        <taxon>Spirurina</taxon>
        <taxon>Ascaridomorpha</taxon>
        <taxon>Ascaridoidea</taxon>
        <taxon>Ascarididae</taxon>
        <taxon>Parascaris</taxon>
    </lineage>
</organism>